<organism evidence="1 2">
    <name type="scientific">Photobacterium aphoticum</name>
    <dbReference type="NCBI Taxonomy" id="754436"/>
    <lineage>
        <taxon>Bacteria</taxon>
        <taxon>Pseudomonadati</taxon>
        <taxon>Pseudomonadota</taxon>
        <taxon>Gammaproteobacteria</taxon>
        <taxon>Vibrionales</taxon>
        <taxon>Vibrionaceae</taxon>
        <taxon>Photobacterium</taxon>
    </lineage>
</organism>
<dbReference type="EMBL" id="BBMN01000002">
    <property type="protein sequence ID" value="GAL03430.1"/>
    <property type="molecule type" value="Genomic_DNA"/>
</dbReference>
<evidence type="ECO:0000313" key="2">
    <source>
        <dbReference type="Proteomes" id="UP000029227"/>
    </source>
</evidence>
<reference evidence="1 2" key="1">
    <citation type="journal article" date="2014" name="Genome Announc.">
        <title>Draft Genome Sequences of Two Vibrionaceae Species, Vibrio ponticus C121 and Photobacterium aphoticum C119, Isolated as Coral Reef Microbiota.</title>
        <authorList>
            <person name="Al-saari N."/>
            <person name="Meirelles P.M."/>
            <person name="Mino S."/>
            <person name="Suda W."/>
            <person name="Oshima K."/>
            <person name="Hattori M."/>
            <person name="Ohkuma M."/>
            <person name="Thompson F.L."/>
            <person name="Gomez-Gil B."/>
            <person name="Sawabe T."/>
            <person name="Sawabe T."/>
        </authorList>
    </citation>
    <scope>NUCLEOTIDE SEQUENCE [LARGE SCALE GENOMIC DNA]</scope>
    <source>
        <strain evidence="1 2">JCM 19237</strain>
    </source>
</reference>
<gene>
    <name evidence="1" type="ORF">JCM19237_6324</name>
</gene>
<evidence type="ECO:0000313" key="1">
    <source>
        <dbReference type="EMBL" id="GAL03430.1"/>
    </source>
</evidence>
<sequence length="143" mass="15960">MDDIRQLNETGQSAAAKNIAPPIYFNGGRRGVPLNINGVLWDCAQINNRGRCEGVKMLPITTAERDQAIQLLTQLGYSVLNHQETYQAIHSLKGVRRAIEIDPLEIENKMFRMTYAGWGGGLENTLSVLSAQYKEQGIEKNKD</sequence>
<accession>A0A090QJW4</accession>
<protein>
    <submittedName>
        <fullName evidence="1">Uncharacterized protein</fullName>
    </submittedName>
</protein>
<comment type="caution">
    <text evidence="1">The sequence shown here is derived from an EMBL/GenBank/DDBJ whole genome shotgun (WGS) entry which is preliminary data.</text>
</comment>
<proteinExistence type="predicted"/>
<name>A0A090QJW4_9GAMM</name>
<dbReference type="AlphaFoldDB" id="A0A090QJW4"/>
<dbReference type="Proteomes" id="UP000029227">
    <property type="component" value="Unassembled WGS sequence"/>
</dbReference>